<dbReference type="InterPro" id="IPR037053">
    <property type="entry name" value="Phage_tail_collar_dom_sf"/>
</dbReference>
<evidence type="ECO:0000313" key="2">
    <source>
        <dbReference type="EMBL" id="XBO46018.1"/>
    </source>
</evidence>
<sequence length="202" mass="20881">MEGTIAEVRIFAGDFAPKGWAFCQGQLLNVTGNQAVYALVGTYYGGNGQTTFGLPDLRSRTVVGVGAGAGLSAYTPGQKVGVEAVTLNSSQIPAHTHIATVSAATGNGIGNTTFYANPGNGTQQNGLNAYISMDNTGQMQTYANSGTLSALDERSVEVTNVSIPNPTITIGNSGASAPHNNIMPSIALNYIICIQGYFPSRN</sequence>
<feature type="domain" description="Phage tail collar" evidence="1">
    <location>
        <begin position="7"/>
        <end position="62"/>
    </location>
</feature>
<dbReference type="AlphaFoldDB" id="A0AAU7K000"/>
<organism evidence="2">
    <name type="scientific">Pedobacter sp. KACC 23697</name>
    <dbReference type="NCBI Taxonomy" id="3149230"/>
    <lineage>
        <taxon>Bacteria</taxon>
        <taxon>Pseudomonadati</taxon>
        <taxon>Bacteroidota</taxon>
        <taxon>Sphingobacteriia</taxon>
        <taxon>Sphingobacteriales</taxon>
        <taxon>Sphingobacteriaceae</taxon>
        <taxon>Pedobacter</taxon>
    </lineage>
</organism>
<protein>
    <submittedName>
        <fullName evidence="2">Tail fiber protein</fullName>
    </submittedName>
</protein>
<dbReference type="Pfam" id="PF07484">
    <property type="entry name" value="Collar"/>
    <property type="match status" value="1"/>
</dbReference>
<dbReference type="EMBL" id="CP157485">
    <property type="protein sequence ID" value="XBO46018.1"/>
    <property type="molecule type" value="Genomic_DNA"/>
</dbReference>
<accession>A0AAU7K000</accession>
<evidence type="ECO:0000259" key="1">
    <source>
        <dbReference type="Pfam" id="PF07484"/>
    </source>
</evidence>
<name>A0AAU7K000_9SPHI</name>
<dbReference type="InterPro" id="IPR011083">
    <property type="entry name" value="Phage_tail_collar_dom"/>
</dbReference>
<gene>
    <name evidence="2" type="ORF">ABEG20_12050</name>
</gene>
<reference evidence="2" key="1">
    <citation type="submission" date="2024-05" db="EMBL/GenBank/DDBJ databases">
        <authorList>
            <person name="Kim S."/>
            <person name="Heo J."/>
            <person name="Choi H."/>
            <person name="Choi Y."/>
            <person name="Kwon S.-W."/>
            <person name="Kim Y."/>
        </authorList>
    </citation>
    <scope>NUCLEOTIDE SEQUENCE</scope>
    <source>
        <strain evidence="2">KACC 23697</strain>
    </source>
</reference>
<dbReference type="RefSeq" id="WP_406823593.1">
    <property type="nucleotide sequence ID" value="NZ_CP157485.1"/>
</dbReference>
<dbReference type="SUPFAM" id="SSF88874">
    <property type="entry name" value="Receptor-binding domain of short tail fibre protein gp12"/>
    <property type="match status" value="1"/>
</dbReference>
<dbReference type="Gene3D" id="3.90.1340.10">
    <property type="entry name" value="Phage tail collar domain"/>
    <property type="match status" value="1"/>
</dbReference>
<proteinExistence type="predicted"/>